<dbReference type="InterPro" id="IPR012951">
    <property type="entry name" value="BBE"/>
</dbReference>
<keyword evidence="3" id="KW-0732">Signal</keyword>
<dbReference type="PROSITE" id="PS51387">
    <property type="entry name" value="FAD_PCMH"/>
    <property type="match status" value="1"/>
</dbReference>
<feature type="domain" description="FAD-binding PCMH-type" evidence="4">
    <location>
        <begin position="148"/>
        <end position="328"/>
    </location>
</feature>
<dbReference type="InterPro" id="IPR050432">
    <property type="entry name" value="FAD-linked_Oxidoreductases_BP"/>
</dbReference>
<dbReference type="SUPFAM" id="SSF56176">
    <property type="entry name" value="FAD-binding/transporter-associated domain-like"/>
    <property type="match status" value="1"/>
</dbReference>
<keyword evidence="2" id="KW-0560">Oxidoreductase</keyword>
<dbReference type="OrthoDB" id="9983560at2759"/>
<dbReference type="AlphaFoldDB" id="A0A8H7W8A3"/>
<dbReference type="InterPro" id="IPR016166">
    <property type="entry name" value="FAD-bd_PCMH"/>
</dbReference>
<keyword evidence="6" id="KW-1185">Reference proteome</keyword>
<evidence type="ECO:0000256" key="1">
    <source>
        <dbReference type="ARBA" id="ARBA00005466"/>
    </source>
</evidence>
<protein>
    <recommendedName>
        <fullName evidence="4">FAD-binding PCMH-type domain-containing protein</fullName>
    </recommendedName>
</protein>
<dbReference type="Gene3D" id="3.30.465.10">
    <property type="match status" value="2"/>
</dbReference>
<dbReference type="GO" id="GO:0071949">
    <property type="term" value="F:FAD binding"/>
    <property type="evidence" value="ECO:0007669"/>
    <property type="project" value="InterPro"/>
</dbReference>
<dbReference type="Pfam" id="PF01565">
    <property type="entry name" value="FAD_binding_4"/>
    <property type="match status" value="1"/>
</dbReference>
<evidence type="ECO:0000259" key="4">
    <source>
        <dbReference type="PROSITE" id="PS51387"/>
    </source>
</evidence>
<dbReference type="PANTHER" id="PTHR13878:SF91">
    <property type="entry name" value="FAD BINDING DOMAIN PROTEIN (AFU_ORTHOLOGUE AFUA_6G12070)-RELATED"/>
    <property type="match status" value="1"/>
</dbReference>
<dbReference type="EMBL" id="JAFJYH010000201">
    <property type="protein sequence ID" value="KAG4415993.1"/>
    <property type="molecule type" value="Genomic_DNA"/>
</dbReference>
<feature type="chain" id="PRO_5034553543" description="FAD-binding PCMH-type domain-containing protein" evidence="3">
    <location>
        <begin position="21"/>
        <end position="628"/>
    </location>
</feature>
<evidence type="ECO:0000313" key="5">
    <source>
        <dbReference type="EMBL" id="KAG4415993.1"/>
    </source>
</evidence>
<gene>
    <name evidence="5" type="ORF">IFR04_010878</name>
</gene>
<sequence>MTMHSLLVFSLLAFSSSVSCVNFPYESIQLNPHNTIGFPSVAFAQKSNHISKRDRSPCKAFPGTSNWPIESEWTKLNASLSGALLKPAPAASVCYNGTLKDTAACTFLLKNTSSARFYLDNPLTVLTEWPQGDTCYATANPQGATCTQGGFPVYVVNATTVKQIQLAVNFARNKNIRLVIKNTGHDFLGRSVGAGSISVWTHYLKGFEFIPGYTQGEYSGRAARVGAGLEAWELYPLMDQYDMAIVAPAGSTTVGVYGGWLAGGGHSVLSSYYGMGADQALELSVVTADGKFVKASPEVNQDLFYALRGGGGSTYGIVVSAIIKAYPKLVVGMAPLNFNVRPLTGTTPPSTPALAKDLATFWAGVNKFFFYGKSITSVGGTAFSYVSQQSNTSYSFTNTFEMPGMSAAQVVTAIQPLFDDLNSIGIPVGNVSPVASLLWAPSTRQGRGDTPGNSRFASRLFPKRNWDNATVFNSTMSAIQESVEAGYTFHGIHMAPTEAVAGYPGNNAVNPAFRDTYVHADSFGFARLRGKTVEENKISHDRHNFYMEKIRKVTPGGGAYMNEADLLEPEWQESFFGKENYKKLVRIKKDWDPWGVFWAPTTPGSEAWEVMSIDGGPNQNGRLCRASE</sequence>
<dbReference type="InterPro" id="IPR006094">
    <property type="entry name" value="Oxid_FAD_bind_N"/>
</dbReference>
<dbReference type="InterPro" id="IPR016169">
    <property type="entry name" value="FAD-bd_PCMH_sub2"/>
</dbReference>
<evidence type="ECO:0000256" key="2">
    <source>
        <dbReference type="ARBA" id="ARBA00023002"/>
    </source>
</evidence>
<dbReference type="InterPro" id="IPR036318">
    <property type="entry name" value="FAD-bd_PCMH-like_sf"/>
</dbReference>
<comment type="similarity">
    <text evidence="1">Belongs to the oxygen-dependent FAD-linked oxidoreductase family.</text>
</comment>
<dbReference type="GO" id="GO:0016491">
    <property type="term" value="F:oxidoreductase activity"/>
    <property type="evidence" value="ECO:0007669"/>
    <property type="project" value="UniProtKB-KW"/>
</dbReference>
<dbReference type="PANTHER" id="PTHR13878">
    <property type="entry name" value="GULONOLACTONE OXIDASE"/>
    <property type="match status" value="1"/>
</dbReference>
<name>A0A8H7W8A3_9HELO</name>
<proteinExistence type="inferred from homology"/>
<evidence type="ECO:0000256" key="3">
    <source>
        <dbReference type="SAM" id="SignalP"/>
    </source>
</evidence>
<accession>A0A8H7W8A3</accession>
<feature type="signal peptide" evidence="3">
    <location>
        <begin position="1"/>
        <end position="20"/>
    </location>
</feature>
<comment type="caution">
    <text evidence="5">The sequence shown here is derived from an EMBL/GenBank/DDBJ whole genome shotgun (WGS) entry which is preliminary data.</text>
</comment>
<reference evidence="5" key="1">
    <citation type="submission" date="2021-02" db="EMBL/GenBank/DDBJ databases">
        <title>Genome sequence Cadophora malorum strain M34.</title>
        <authorList>
            <person name="Stefanovic E."/>
            <person name="Vu D."/>
            <person name="Scully C."/>
            <person name="Dijksterhuis J."/>
            <person name="Roader J."/>
            <person name="Houbraken J."/>
        </authorList>
    </citation>
    <scope>NUCLEOTIDE SEQUENCE</scope>
    <source>
        <strain evidence="5">M34</strain>
    </source>
</reference>
<dbReference type="Pfam" id="PF08031">
    <property type="entry name" value="BBE"/>
    <property type="match status" value="1"/>
</dbReference>
<evidence type="ECO:0000313" key="6">
    <source>
        <dbReference type="Proteomes" id="UP000664132"/>
    </source>
</evidence>
<organism evidence="5 6">
    <name type="scientific">Cadophora malorum</name>
    <dbReference type="NCBI Taxonomy" id="108018"/>
    <lineage>
        <taxon>Eukaryota</taxon>
        <taxon>Fungi</taxon>
        <taxon>Dikarya</taxon>
        <taxon>Ascomycota</taxon>
        <taxon>Pezizomycotina</taxon>
        <taxon>Leotiomycetes</taxon>
        <taxon>Helotiales</taxon>
        <taxon>Ploettnerulaceae</taxon>
        <taxon>Cadophora</taxon>
    </lineage>
</organism>
<dbReference type="Proteomes" id="UP000664132">
    <property type="component" value="Unassembled WGS sequence"/>
</dbReference>